<feature type="domain" description="Rad21/Rec8-like protein N-terminal" evidence="4">
    <location>
        <begin position="1"/>
        <end position="118"/>
    </location>
</feature>
<dbReference type="RefSeq" id="XP_053591958.1">
    <property type="nucleotide sequence ID" value="XM_053723313.1"/>
</dbReference>
<accession>A0A6A5HRR8</accession>
<evidence type="ECO:0000256" key="3">
    <source>
        <dbReference type="SAM" id="MobiDB-lite"/>
    </source>
</evidence>
<comment type="caution">
    <text evidence="5">The sequence shown here is derived from an EMBL/GenBank/DDBJ whole genome shotgun (WGS) entry which is preliminary data.</text>
</comment>
<feature type="region of interest" description="Disordered" evidence="3">
    <location>
        <begin position="325"/>
        <end position="440"/>
    </location>
</feature>
<dbReference type="GO" id="GO:0005634">
    <property type="term" value="C:nucleus"/>
    <property type="evidence" value="ECO:0007669"/>
    <property type="project" value="UniProtKB-SubCell"/>
</dbReference>
<dbReference type="GO" id="GO:0051177">
    <property type="term" value="P:meiotic sister chromatid cohesion"/>
    <property type="evidence" value="ECO:0007669"/>
    <property type="project" value="TreeGrafter"/>
</dbReference>
<dbReference type="GO" id="GO:0003682">
    <property type="term" value="F:chromatin binding"/>
    <property type="evidence" value="ECO:0007669"/>
    <property type="project" value="TreeGrafter"/>
</dbReference>
<dbReference type="GO" id="GO:0030893">
    <property type="term" value="C:meiotic cohesin complex"/>
    <property type="evidence" value="ECO:0007669"/>
    <property type="project" value="TreeGrafter"/>
</dbReference>
<keyword evidence="2" id="KW-0539">Nucleus</keyword>
<dbReference type="InterPro" id="IPR006910">
    <property type="entry name" value="Rad21_Rec8_N"/>
</dbReference>
<reference evidence="5 6" key="1">
    <citation type="submission" date="2019-12" db="EMBL/GenBank/DDBJ databases">
        <title>Chromosome-level assembly of the Caenorhabditis remanei genome.</title>
        <authorList>
            <person name="Teterina A.A."/>
            <person name="Willis J.H."/>
            <person name="Phillips P.C."/>
        </authorList>
    </citation>
    <scope>NUCLEOTIDE SEQUENCE [LARGE SCALE GENOMIC DNA]</scope>
    <source>
        <strain evidence="5 6">PX506</strain>
        <tissue evidence="5">Whole organism</tissue>
    </source>
</reference>
<feature type="compositionally biased region" description="Basic and acidic residues" evidence="3">
    <location>
        <begin position="378"/>
        <end position="391"/>
    </location>
</feature>
<dbReference type="CTD" id="9809427"/>
<dbReference type="InterPro" id="IPR039781">
    <property type="entry name" value="Rad21/Rec8-like"/>
</dbReference>
<gene>
    <name evidence="5" type="ORF">GCK72_002207</name>
</gene>
<dbReference type="PANTHER" id="PTHR12585:SF27">
    <property type="entry name" value="MEIOTIC RECOMBINATION PROTEIN REC8 HOMOLOG"/>
    <property type="match status" value="1"/>
</dbReference>
<dbReference type="GeneID" id="9809427"/>
<sequence>MVLYTEVVRSNPVFHAAWLLGTGDTKSLSKREIMAQDLSEICVQIIRMMPDKDRSTESKAALYLLSLLTYGTVLIHRTQVEFLQRDAEKLKELIRKKSFILLMAEKFDREQEIRKHTENRAKLRSTPIACLEDIDELVNLADLPMISARIGINGDPRDFTMLDAVPNFSQWSDVTADVASFYGSVEAYSSQKSDTLHSTFVEGNGSNEQSREKRAATVFANFHENIVSKHGNEHSPNARKIPVAVETEKETEWIDESKAGQNQLEAGAVLDHIEEPQRLLPAQLDDLDLVDVPLDQQAKVTAYLQTILSLSLDETNLPPVPQDLNLFEDILSPPPKKSRLETERNGEEEFQDREVARRRQSSRPHTPINQNNLTDLHSTLKTDDQTSRIEDPAVTTEQGQTMRADKPTTPMEDPDIQVEIRGTTDTNRTGENSSPSLELDSQIQFIPPQRKRSRRNLPFVHGDDMEIDEVVQNVLQADWSSLVRKKEDVLVISNAKKSDIPLLMFNPAPNFGRSRNLPEELQEFFKSRVFRGYTGYAVSETDEESIREEPEKFAAMRLLTPNRLDEPIEFQEELYQRERFNDELMPVQIDDQTKLMQEELSVTKRLENIENDQPHEKLVESASQNLSYAFTRLLTPEKEREAAIIEELDLEPLPVTHNYAHLNLSNPNNETMRPSDPYESIGTEEDVENVRKRQKSSLGVGHQRTEDLEEDAFEVQRRLRAFDREERMRLAMEAKEDEIFFYSSGSLLPNNKQIIHDQFLREAESKYPGWLDFNEFTADKTCKEAAIAFEGLLLNLKSRNVLAEQNGPFSTIFVQHVKK</sequence>
<evidence type="ECO:0000259" key="4">
    <source>
        <dbReference type="Pfam" id="PF04825"/>
    </source>
</evidence>
<dbReference type="GO" id="GO:0006302">
    <property type="term" value="P:double-strand break repair"/>
    <property type="evidence" value="ECO:0007669"/>
    <property type="project" value="TreeGrafter"/>
</dbReference>
<protein>
    <recommendedName>
        <fullName evidence="4">Rad21/Rec8-like protein N-terminal domain-containing protein</fullName>
    </recommendedName>
</protein>
<dbReference type="EMBL" id="WUAV01000001">
    <property type="protein sequence ID" value="KAF1770389.1"/>
    <property type="molecule type" value="Genomic_DNA"/>
</dbReference>
<dbReference type="Proteomes" id="UP000483820">
    <property type="component" value="Chromosome I"/>
</dbReference>
<dbReference type="KEGG" id="crq:GCK72_002207"/>
<feature type="region of interest" description="Disordered" evidence="3">
    <location>
        <begin position="662"/>
        <end position="681"/>
    </location>
</feature>
<feature type="compositionally biased region" description="Polar residues" evidence="3">
    <location>
        <begin position="423"/>
        <end position="440"/>
    </location>
</feature>
<dbReference type="Pfam" id="PF04825">
    <property type="entry name" value="Rad21_Rec8_N"/>
    <property type="match status" value="1"/>
</dbReference>
<dbReference type="PANTHER" id="PTHR12585">
    <property type="entry name" value="SCC1 / RAD21 FAMILY MEMBER"/>
    <property type="match status" value="1"/>
</dbReference>
<evidence type="ECO:0000313" key="6">
    <source>
        <dbReference type="Proteomes" id="UP000483820"/>
    </source>
</evidence>
<organism evidence="5 6">
    <name type="scientific">Caenorhabditis remanei</name>
    <name type="common">Caenorhabditis vulgaris</name>
    <dbReference type="NCBI Taxonomy" id="31234"/>
    <lineage>
        <taxon>Eukaryota</taxon>
        <taxon>Metazoa</taxon>
        <taxon>Ecdysozoa</taxon>
        <taxon>Nematoda</taxon>
        <taxon>Chromadorea</taxon>
        <taxon>Rhabditida</taxon>
        <taxon>Rhabditina</taxon>
        <taxon>Rhabditomorpha</taxon>
        <taxon>Rhabditoidea</taxon>
        <taxon>Rhabditidae</taxon>
        <taxon>Peloderinae</taxon>
        <taxon>Caenorhabditis</taxon>
    </lineage>
</organism>
<evidence type="ECO:0000256" key="2">
    <source>
        <dbReference type="ARBA" id="ARBA00023242"/>
    </source>
</evidence>
<evidence type="ECO:0000313" key="5">
    <source>
        <dbReference type="EMBL" id="KAF1770389.1"/>
    </source>
</evidence>
<feature type="compositionally biased region" description="Polar residues" evidence="3">
    <location>
        <begin position="363"/>
        <end position="377"/>
    </location>
</feature>
<name>A0A6A5HRR8_CAERE</name>
<feature type="compositionally biased region" description="Polar residues" evidence="3">
    <location>
        <begin position="663"/>
        <end position="672"/>
    </location>
</feature>
<proteinExistence type="predicted"/>
<feature type="compositionally biased region" description="Basic and acidic residues" evidence="3">
    <location>
        <begin position="338"/>
        <end position="357"/>
    </location>
</feature>
<evidence type="ECO:0000256" key="1">
    <source>
        <dbReference type="ARBA" id="ARBA00004123"/>
    </source>
</evidence>
<comment type="subcellular location">
    <subcellularLocation>
        <location evidence="1">Nucleus</location>
    </subcellularLocation>
</comment>
<dbReference type="AlphaFoldDB" id="A0A6A5HRR8"/>